<feature type="transmembrane region" description="Helical" evidence="7">
    <location>
        <begin position="274"/>
        <end position="293"/>
    </location>
</feature>
<keyword evidence="4" id="KW-0378">Hydrolase</keyword>
<feature type="transmembrane region" description="Helical" evidence="7">
    <location>
        <begin position="167"/>
        <end position="189"/>
    </location>
</feature>
<sequence length="505" mass="57256">MALFAMSFQINARYVEQIVFENTAPREIYGLLLEAISLIGWSLGPVAEENITAFPGISIVPFGEVIHMEINHDTVTVASSCIMPQLWSFGQNKRNIRKLGRALNHLLKNRTSEQLNRQYIIASSTFIAARHEKAANERFNQITNSTSKISGFISIFNPKPGYFITPILIDLNILYFLLIGFAGGGFWHYSLRGFDYLGVNLLDLTLTKHQWWRLLSYQFIHAGFLHLIGNMFSLLMIGAYLEPLLGRARFLFFYLLCGAMGGLLSIYMHPFNGSVGASGAILGMYGVFLALLLSDLIEKHTRRAIFSTLIFFIAVQLLSGLQGAVDNSAHVGGLITGFLLGLIAIGGIRTENIWTTAKRLSIILVCSIAIVFFSLKKMPNPANTFRSIIQEFNMNDIRAQHYLSLLDEVSDDEIVLEIKYQSLGFLKQNARVLDRLEQLPIGQNGHYRVNLLRKYLLLQAKRAASEMLWIYYGRRNKKYMDQIHACDTELHRVTYELENTTWTFQ</sequence>
<keyword evidence="9" id="KW-0645">Protease</keyword>
<dbReference type="KEGG" id="agi:FSB73_16590"/>
<evidence type="ECO:0000256" key="7">
    <source>
        <dbReference type="SAM" id="Phobius"/>
    </source>
</evidence>
<dbReference type="AlphaFoldDB" id="A0A5B8VQS8"/>
<dbReference type="Proteomes" id="UP000321291">
    <property type="component" value="Chromosome"/>
</dbReference>
<dbReference type="GO" id="GO:0006508">
    <property type="term" value="P:proteolysis"/>
    <property type="evidence" value="ECO:0007669"/>
    <property type="project" value="UniProtKB-KW"/>
</dbReference>
<feature type="transmembrane region" description="Helical" evidence="7">
    <location>
        <begin position="360"/>
        <end position="378"/>
    </location>
</feature>
<evidence type="ECO:0000256" key="1">
    <source>
        <dbReference type="ARBA" id="ARBA00004141"/>
    </source>
</evidence>
<dbReference type="PANTHER" id="PTHR43731:SF14">
    <property type="entry name" value="PRESENILIN-ASSOCIATED RHOMBOID-LIKE PROTEIN, MITOCHONDRIAL"/>
    <property type="match status" value="1"/>
</dbReference>
<protein>
    <submittedName>
        <fullName evidence="9">Rhomboid family intramembrane serine protease</fullName>
    </submittedName>
</protein>
<gene>
    <name evidence="9" type="ORF">FSB73_16590</name>
</gene>
<dbReference type="Gene3D" id="1.20.1540.10">
    <property type="entry name" value="Rhomboid-like"/>
    <property type="match status" value="1"/>
</dbReference>
<name>A0A5B8VQS8_9BACT</name>
<reference evidence="9 10" key="1">
    <citation type="journal article" date="2017" name="Int. J. Syst. Evol. Microbiol.">
        <title>Arachidicoccus ginsenosidivorans sp. nov., with ginsenoside-converting activity isolated from ginseng cultivating soil.</title>
        <authorList>
            <person name="Siddiqi M.Z."/>
            <person name="Aslam Z."/>
            <person name="Im W.T."/>
        </authorList>
    </citation>
    <scope>NUCLEOTIDE SEQUENCE [LARGE SCALE GENOMIC DNA]</scope>
    <source>
        <strain evidence="9 10">Gsoil 809</strain>
    </source>
</reference>
<dbReference type="OrthoDB" id="9778341at2"/>
<evidence type="ECO:0000256" key="4">
    <source>
        <dbReference type="ARBA" id="ARBA00022801"/>
    </source>
</evidence>
<evidence type="ECO:0000256" key="3">
    <source>
        <dbReference type="ARBA" id="ARBA00022692"/>
    </source>
</evidence>
<dbReference type="SUPFAM" id="SSF144091">
    <property type="entry name" value="Rhomboid-like"/>
    <property type="match status" value="1"/>
</dbReference>
<dbReference type="GO" id="GO:0016020">
    <property type="term" value="C:membrane"/>
    <property type="evidence" value="ECO:0007669"/>
    <property type="project" value="UniProtKB-SubCell"/>
</dbReference>
<dbReference type="InterPro" id="IPR035952">
    <property type="entry name" value="Rhomboid-like_sf"/>
</dbReference>
<organism evidence="9 10">
    <name type="scientific">Arachidicoccus ginsenosidivorans</name>
    <dbReference type="NCBI Taxonomy" id="496057"/>
    <lineage>
        <taxon>Bacteria</taxon>
        <taxon>Pseudomonadati</taxon>
        <taxon>Bacteroidota</taxon>
        <taxon>Chitinophagia</taxon>
        <taxon>Chitinophagales</taxon>
        <taxon>Chitinophagaceae</taxon>
        <taxon>Arachidicoccus</taxon>
    </lineage>
</organism>
<evidence type="ECO:0000313" key="10">
    <source>
        <dbReference type="Proteomes" id="UP000321291"/>
    </source>
</evidence>
<dbReference type="GO" id="GO:0004252">
    <property type="term" value="F:serine-type endopeptidase activity"/>
    <property type="evidence" value="ECO:0007669"/>
    <property type="project" value="InterPro"/>
</dbReference>
<dbReference type="InterPro" id="IPR050925">
    <property type="entry name" value="Rhomboid_protease_S54"/>
</dbReference>
<keyword evidence="10" id="KW-1185">Reference proteome</keyword>
<feature type="domain" description="Peptidase S54 rhomboid" evidence="8">
    <location>
        <begin position="209"/>
        <end position="344"/>
    </location>
</feature>
<dbReference type="Pfam" id="PF01694">
    <property type="entry name" value="Rhomboid"/>
    <property type="match status" value="1"/>
</dbReference>
<proteinExistence type="inferred from homology"/>
<feature type="transmembrane region" description="Helical" evidence="7">
    <location>
        <begin position="305"/>
        <end position="325"/>
    </location>
</feature>
<dbReference type="EMBL" id="CP042434">
    <property type="protein sequence ID" value="QEC73056.1"/>
    <property type="molecule type" value="Genomic_DNA"/>
</dbReference>
<feature type="transmembrane region" description="Helical" evidence="7">
    <location>
        <begin position="331"/>
        <end position="348"/>
    </location>
</feature>
<comment type="subcellular location">
    <subcellularLocation>
        <location evidence="1">Membrane</location>
        <topology evidence="1">Multi-pass membrane protein</topology>
    </subcellularLocation>
</comment>
<comment type="similarity">
    <text evidence="2">Belongs to the peptidase S54 family.</text>
</comment>
<dbReference type="RefSeq" id="WP_146784690.1">
    <property type="nucleotide sequence ID" value="NZ_CP042434.1"/>
</dbReference>
<feature type="transmembrane region" description="Helical" evidence="7">
    <location>
        <begin position="219"/>
        <end position="241"/>
    </location>
</feature>
<evidence type="ECO:0000259" key="8">
    <source>
        <dbReference type="Pfam" id="PF01694"/>
    </source>
</evidence>
<dbReference type="InterPro" id="IPR022764">
    <property type="entry name" value="Peptidase_S54_rhomboid_dom"/>
</dbReference>
<keyword evidence="3 7" id="KW-0812">Transmembrane</keyword>
<dbReference type="PANTHER" id="PTHR43731">
    <property type="entry name" value="RHOMBOID PROTEASE"/>
    <property type="match status" value="1"/>
</dbReference>
<accession>A0A5B8VQS8</accession>
<keyword evidence="6 7" id="KW-0472">Membrane</keyword>
<evidence type="ECO:0000256" key="6">
    <source>
        <dbReference type="ARBA" id="ARBA00023136"/>
    </source>
</evidence>
<feature type="transmembrane region" description="Helical" evidence="7">
    <location>
        <begin position="248"/>
        <end position="268"/>
    </location>
</feature>
<evidence type="ECO:0000313" key="9">
    <source>
        <dbReference type="EMBL" id="QEC73056.1"/>
    </source>
</evidence>
<keyword evidence="5 7" id="KW-1133">Transmembrane helix</keyword>
<evidence type="ECO:0000256" key="5">
    <source>
        <dbReference type="ARBA" id="ARBA00022989"/>
    </source>
</evidence>
<evidence type="ECO:0000256" key="2">
    <source>
        <dbReference type="ARBA" id="ARBA00009045"/>
    </source>
</evidence>